<evidence type="ECO:0000313" key="2">
    <source>
        <dbReference type="Proteomes" id="UP001430455"/>
    </source>
</evidence>
<dbReference type="EMBL" id="RKLT01000022">
    <property type="protein sequence ID" value="MBX0297543.1"/>
    <property type="molecule type" value="Genomic_DNA"/>
</dbReference>
<dbReference type="AlphaFoldDB" id="A0AAW4PJ05"/>
<organism evidence="1 2">
    <name type="scientific">Haloarcula nitratireducens</name>
    <dbReference type="NCBI Taxonomy" id="2487749"/>
    <lineage>
        <taxon>Archaea</taxon>
        <taxon>Methanobacteriati</taxon>
        <taxon>Methanobacteriota</taxon>
        <taxon>Stenosarchaea group</taxon>
        <taxon>Halobacteria</taxon>
        <taxon>Halobacteriales</taxon>
        <taxon>Haloarculaceae</taxon>
        <taxon>Haloarcula</taxon>
    </lineage>
</organism>
<evidence type="ECO:0000313" key="1">
    <source>
        <dbReference type="EMBL" id="MBX0297543.1"/>
    </source>
</evidence>
<gene>
    <name evidence="1" type="ORF">EGH23_21945</name>
</gene>
<protein>
    <submittedName>
        <fullName evidence="1">Uncharacterized protein</fullName>
    </submittedName>
</protein>
<keyword evidence="2" id="KW-1185">Reference proteome</keyword>
<proteinExistence type="predicted"/>
<dbReference type="RefSeq" id="WP_220582131.1">
    <property type="nucleotide sequence ID" value="NZ_RKLT01000022.1"/>
</dbReference>
<dbReference type="Proteomes" id="UP001430455">
    <property type="component" value="Unassembled WGS sequence"/>
</dbReference>
<accession>A0AAW4PJ05</accession>
<reference evidence="1 2" key="1">
    <citation type="submission" date="2021-06" db="EMBL/GenBank/DDBJ databases">
        <title>Halomicroarcula sp. a new haloarchaeum isolated from saline soil.</title>
        <authorList>
            <person name="Duran-Viseras A."/>
            <person name="Sanchez-Porro C."/>
            <person name="Ventosa A."/>
        </authorList>
    </citation>
    <scope>NUCLEOTIDE SEQUENCE [LARGE SCALE GENOMIC DNA]</scope>
    <source>
        <strain evidence="1 2">F27</strain>
    </source>
</reference>
<sequence>MASGLEYQRGLLADTIQEAVIQGVLDPAEAQLLKQRLQDIDSLTEADDLWTHIEEEYDILESDRWSDD</sequence>
<name>A0AAW4PJ05_9EURY</name>
<comment type="caution">
    <text evidence="1">The sequence shown here is derived from an EMBL/GenBank/DDBJ whole genome shotgun (WGS) entry which is preliminary data.</text>
</comment>